<dbReference type="RefSeq" id="WP_150450072.1">
    <property type="nucleotide sequence ID" value="NZ_VYSA01000004.1"/>
</dbReference>
<dbReference type="Gene3D" id="3.40.50.720">
    <property type="entry name" value="NAD(P)-binding Rossmann-like Domain"/>
    <property type="match status" value="1"/>
</dbReference>
<comment type="caution">
    <text evidence="3">The sequence shown here is derived from an EMBL/GenBank/DDBJ whole genome shotgun (WGS) entry which is preliminary data.</text>
</comment>
<dbReference type="GO" id="GO:0016491">
    <property type="term" value="F:oxidoreductase activity"/>
    <property type="evidence" value="ECO:0007669"/>
    <property type="project" value="UniProtKB-KW"/>
</dbReference>
<dbReference type="Proteomes" id="UP000325827">
    <property type="component" value="Unassembled WGS sequence"/>
</dbReference>
<dbReference type="CDD" id="cd05233">
    <property type="entry name" value="SDR_c"/>
    <property type="match status" value="1"/>
</dbReference>
<dbReference type="AlphaFoldDB" id="A0A5J5IXA5"/>
<dbReference type="EMBL" id="VYSA01000004">
    <property type="protein sequence ID" value="KAA9105930.1"/>
    <property type="molecule type" value="Genomic_DNA"/>
</dbReference>
<dbReference type="Pfam" id="PF00106">
    <property type="entry name" value="adh_short"/>
    <property type="match status" value="1"/>
</dbReference>
<dbReference type="InterPro" id="IPR036291">
    <property type="entry name" value="NAD(P)-bd_dom_sf"/>
</dbReference>
<gene>
    <name evidence="3" type="ORF">F6B43_16325</name>
</gene>
<evidence type="ECO:0000313" key="4">
    <source>
        <dbReference type="Proteomes" id="UP000325827"/>
    </source>
</evidence>
<dbReference type="SUPFAM" id="SSF51735">
    <property type="entry name" value="NAD(P)-binding Rossmann-fold domains"/>
    <property type="match status" value="1"/>
</dbReference>
<reference evidence="4" key="1">
    <citation type="submission" date="2019-09" db="EMBL/GenBank/DDBJ databases">
        <title>Mumia zhuanghuii sp. nov. isolated from the intestinal contents of plateau pika (Ochotona curzoniae) in the Qinghai-Tibet plateau of China.</title>
        <authorList>
            <person name="Tian Z."/>
        </authorList>
    </citation>
    <scope>NUCLEOTIDE SEQUENCE [LARGE SCALE GENOMIC DNA]</scope>
    <source>
        <strain evidence="4">JCM 30598</strain>
    </source>
</reference>
<sequence>MTLSRSALITGASRGIGASIADVLAARGYHLTVSARTQSDVDRVAARLEDSYGISAHGVAADLSQPSELDQLVAAHAARFPRMDALVLNAGMGSLGSIEKLDSERVQQIFQVNFGSAVQLFQASLPYLRAAADLSPGSGARVIALASILGVYPQPKLGAYAASKAALRSLVESINLEHSESGIGATAVCPAYVATDMTAWLKDTVHPEAMIRPDDIAHLVGALVALSPRAVVNEIVVSRAGTDGRIA</sequence>
<dbReference type="OrthoDB" id="158573at2"/>
<evidence type="ECO:0000313" key="3">
    <source>
        <dbReference type="EMBL" id="KAA9105930.1"/>
    </source>
</evidence>
<evidence type="ECO:0000256" key="1">
    <source>
        <dbReference type="ARBA" id="ARBA00006484"/>
    </source>
</evidence>
<organism evidence="3 4">
    <name type="scientific">Microbacterium rhizomatis</name>
    <dbReference type="NCBI Taxonomy" id="1631477"/>
    <lineage>
        <taxon>Bacteria</taxon>
        <taxon>Bacillati</taxon>
        <taxon>Actinomycetota</taxon>
        <taxon>Actinomycetes</taxon>
        <taxon>Micrococcales</taxon>
        <taxon>Microbacteriaceae</taxon>
        <taxon>Microbacterium</taxon>
    </lineage>
</organism>
<dbReference type="InterPro" id="IPR002347">
    <property type="entry name" value="SDR_fam"/>
</dbReference>
<dbReference type="PRINTS" id="PR00081">
    <property type="entry name" value="GDHRDH"/>
</dbReference>
<protein>
    <submittedName>
        <fullName evidence="3">SDR family oxidoreductase</fullName>
    </submittedName>
</protein>
<name>A0A5J5IXA5_9MICO</name>
<dbReference type="PANTHER" id="PTHR44196">
    <property type="entry name" value="DEHYDROGENASE/REDUCTASE SDR FAMILY MEMBER 7B"/>
    <property type="match status" value="1"/>
</dbReference>
<proteinExistence type="inferred from homology"/>
<keyword evidence="2" id="KW-0560">Oxidoreductase</keyword>
<dbReference type="GO" id="GO:0016020">
    <property type="term" value="C:membrane"/>
    <property type="evidence" value="ECO:0007669"/>
    <property type="project" value="TreeGrafter"/>
</dbReference>
<evidence type="ECO:0000256" key="2">
    <source>
        <dbReference type="ARBA" id="ARBA00023002"/>
    </source>
</evidence>
<comment type="similarity">
    <text evidence="1">Belongs to the short-chain dehydrogenases/reductases (SDR) family.</text>
</comment>
<accession>A0A5J5IXA5</accession>
<keyword evidence="4" id="KW-1185">Reference proteome</keyword>
<dbReference type="PANTHER" id="PTHR44196:SF1">
    <property type="entry name" value="DEHYDROGENASE_REDUCTASE SDR FAMILY MEMBER 7B"/>
    <property type="match status" value="1"/>
</dbReference>